<organism evidence="1 2">
    <name type="scientific">Coniosporium tulheliwenetii</name>
    <dbReference type="NCBI Taxonomy" id="3383036"/>
    <lineage>
        <taxon>Eukaryota</taxon>
        <taxon>Fungi</taxon>
        <taxon>Dikarya</taxon>
        <taxon>Ascomycota</taxon>
        <taxon>Pezizomycotina</taxon>
        <taxon>Dothideomycetes</taxon>
        <taxon>Dothideomycetes incertae sedis</taxon>
        <taxon>Coniosporium</taxon>
    </lineage>
</organism>
<keyword evidence="2" id="KW-1185">Reference proteome</keyword>
<sequence length="306" mass="33332">MSTQRLPSTPACMTFNPRIPNAYGYHPSLAPGIIFVIVFTISASIHLYQSLRQTIHNRRLWWLWLFFIGASLECLGWIARTVTNPCPYSLTLFKMQLSVLISAPAFTQAGLYVILWAYVQVLGRHTSPVPPKLYLITILCLDVICLSLQAIGGGLAGAAFSKRTDTQPGTTTMVVGIVTQLFSTCVFAVLLSVVFFRGWSAIRAERLMLLAAATLLSVACMIIRGVYRSIELLQGWRGELITDEKYVVALEGSMMFVAVAVFNAFSPGVLLAGTRVCTAVAGGGMMEESEISEVAPIRKSPEAISG</sequence>
<dbReference type="Proteomes" id="UP001172680">
    <property type="component" value="Unassembled WGS sequence"/>
</dbReference>
<evidence type="ECO:0000313" key="2">
    <source>
        <dbReference type="Proteomes" id="UP001172680"/>
    </source>
</evidence>
<dbReference type="EMBL" id="JAPDRP010000025">
    <property type="protein sequence ID" value="KAJ9636415.1"/>
    <property type="molecule type" value="Genomic_DNA"/>
</dbReference>
<protein>
    <submittedName>
        <fullName evidence="1">Uncharacterized protein</fullName>
    </submittedName>
</protein>
<gene>
    <name evidence="1" type="ORF">H2199_008090</name>
</gene>
<reference evidence="1" key="1">
    <citation type="submission" date="2022-10" db="EMBL/GenBank/DDBJ databases">
        <title>Culturing micro-colonial fungi from biological soil crusts in the Mojave desert and describing Neophaeococcomyces mojavensis, and introducing the new genera and species Taxawa tesnikishii.</title>
        <authorList>
            <person name="Kurbessoian T."/>
            <person name="Stajich J.E."/>
        </authorList>
    </citation>
    <scope>NUCLEOTIDE SEQUENCE</scope>
    <source>
        <strain evidence="1">JES_115</strain>
    </source>
</reference>
<evidence type="ECO:0000313" key="1">
    <source>
        <dbReference type="EMBL" id="KAJ9636415.1"/>
    </source>
</evidence>
<accession>A0ACC2YM31</accession>
<proteinExistence type="predicted"/>
<name>A0ACC2YM31_9PEZI</name>
<comment type="caution">
    <text evidence="1">The sequence shown here is derived from an EMBL/GenBank/DDBJ whole genome shotgun (WGS) entry which is preliminary data.</text>
</comment>